<dbReference type="KEGG" id="aagg:ETAA8_42780"/>
<dbReference type="Proteomes" id="UP000315017">
    <property type="component" value="Chromosome"/>
</dbReference>
<protein>
    <submittedName>
        <fullName evidence="1">Uncharacterized protein</fullName>
    </submittedName>
</protein>
<sequence>MKIVAHCRWLLARICQMLRANAIGSLLGWGVLGWCGTATAQHEVGRYPQSGVAGGYLSIQTQPRSFTQPSYLSEEHYPGGIRLASEYEQPERLPQPSAELLQPVSPGAGYVVPEGMEFEEGTYDPLNLPEAAVVGGTEYNIDGTQKLSPYKSGFFQKLFLSAAWLGDGNDPTDLGITEIETGVTVALPAPIRDWPLFITPGYNMYLISDPGGTRDLPPRLNTAYLDLTWAPLFFQHHRLLLSVAPSVYSDFEAPASDGFRVTGKAIYAWDYVPDRLQFVAGVLYLNRDNIRVLPAGGAIWKPTPYFNFELIFPKPKLATRVNVGTGYEDWVFVTAEFGGNTWSILRDDGTPDNVTWQDYRLMGGYERRVDGGGGYRLEVGYVFGRKLEYSSGIGNFDPHSTFIIRGGITF</sequence>
<dbReference type="RefSeq" id="WP_145092607.1">
    <property type="nucleotide sequence ID" value="NZ_CP036274.1"/>
</dbReference>
<dbReference type="AlphaFoldDB" id="A0A517YG41"/>
<organism evidence="1 2">
    <name type="scientific">Anatilimnocola aggregata</name>
    <dbReference type="NCBI Taxonomy" id="2528021"/>
    <lineage>
        <taxon>Bacteria</taxon>
        <taxon>Pseudomonadati</taxon>
        <taxon>Planctomycetota</taxon>
        <taxon>Planctomycetia</taxon>
        <taxon>Pirellulales</taxon>
        <taxon>Pirellulaceae</taxon>
        <taxon>Anatilimnocola</taxon>
    </lineage>
</organism>
<proteinExistence type="predicted"/>
<gene>
    <name evidence="1" type="ORF">ETAA8_42780</name>
</gene>
<accession>A0A517YG41</accession>
<evidence type="ECO:0000313" key="1">
    <source>
        <dbReference type="EMBL" id="QDU29171.1"/>
    </source>
</evidence>
<evidence type="ECO:0000313" key="2">
    <source>
        <dbReference type="Proteomes" id="UP000315017"/>
    </source>
</evidence>
<reference evidence="1 2" key="1">
    <citation type="submission" date="2019-02" db="EMBL/GenBank/DDBJ databases">
        <title>Deep-cultivation of Planctomycetes and their phenomic and genomic characterization uncovers novel biology.</title>
        <authorList>
            <person name="Wiegand S."/>
            <person name="Jogler M."/>
            <person name="Boedeker C."/>
            <person name="Pinto D."/>
            <person name="Vollmers J."/>
            <person name="Rivas-Marin E."/>
            <person name="Kohn T."/>
            <person name="Peeters S.H."/>
            <person name="Heuer A."/>
            <person name="Rast P."/>
            <person name="Oberbeckmann S."/>
            <person name="Bunk B."/>
            <person name="Jeske O."/>
            <person name="Meyerdierks A."/>
            <person name="Storesund J.E."/>
            <person name="Kallscheuer N."/>
            <person name="Luecker S."/>
            <person name="Lage O.M."/>
            <person name="Pohl T."/>
            <person name="Merkel B.J."/>
            <person name="Hornburger P."/>
            <person name="Mueller R.-W."/>
            <person name="Bruemmer F."/>
            <person name="Labrenz M."/>
            <person name="Spormann A.M."/>
            <person name="Op den Camp H."/>
            <person name="Overmann J."/>
            <person name="Amann R."/>
            <person name="Jetten M.S.M."/>
            <person name="Mascher T."/>
            <person name="Medema M.H."/>
            <person name="Devos D.P."/>
            <person name="Kaster A.-K."/>
            <person name="Ovreas L."/>
            <person name="Rohde M."/>
            <person name="Galperin M.Y."/>
            <person name="Jogler C."/>
        </authorList>
    </citation>
    <scope>NUCLEOTIDE SEQUENCE [LARGE SCALE GENOMIC DNA]</scope>
    <source>
        <strain evidence="1 2">ETA_A8</strain>
    </source>
</reference>
<dbReference type="OrthoDB" id="249490at2"/>
<name>A0A517YG41_9BACT</name>
<dbReference type="EMBL" id="CP036274">
    <property type="protein sequence ID" value="QDU29171.1"/>
    <property type="molecule type" value="Genomic_DNA"/>
</dbReference>
<keyword evidence="2" id="KW-1185">Reference proteome</keyword>